<keyword evidence="2" id="KW-0472">Membrane</keyword>
<evidence type="ECO:0000256" key="2">
    <source>
        <dbReference type="SAM" id="Phobius"/>
    </source>
</evidence>
<evidence type="ECO:0000256" key="1">
    <source>
        <dbReference type="SAM" id="MobiDB-lite"/>
    </source>
</evidence>
<feature type="transmembrane region" description="Helical" evidence="2">
    <location>
        <begin position="139"/>
        <end position="160"/>
    </location>
</feature>
<name>C0EDN1_9FIRM</name>
<sequence>MGGQPFGVPGTPPGWQVQPPYPQPKPAEPPEAVEHKNVLRKISSNIGLSLTMVTLVSFVITFIIEGILVAVAVMNHAGSSSFNVNILTDSTILWAIQLVVMVIADLVEILLFWKLSKLRVKSFFARPVDGVENTIKGTVVFYGVMIVGMVLVNIILQIFYALFNHYPLSPDFNVSASEPIALVFYLLVTCVAAPILEEILFRGFVLRSLQKFGNVFAILISGILFGLFHGNLEQTIPTALGGIVLAYIAVKSNSIIPCVVAHFFNNALSSAFMIFSQYYPEQTANLVILLVWAVMVILAVVVVLVSFKSIRIKDGYRGLSFGKRLGTLVSAPGMIVLLVLILLLFGVTLIV</sequence>
<dbReference type="GO" id="GO:0006508">
    <property type="term" value="P:proteolysis"/>
    <property type="evidence" value="ECO:0007669"/>
    <property type="project" value="UniProtKB-KW"/>
</dbReference>
<keyword evidence="4" id="KW-0645">Protease</keyword>
<evidence type="ECO:0000313" key="4">
    <source>
        <dbReference type="EMBL" id="EEG30438.1"/>
    </source>
</evidence>
<feature type="region of interest" description="Disordered" evidence="1">
    <location>
        <begin position="1"/>
        <end position="30"/>
    </location>
</feature>
<feature type="transmembrane region" description="Helical" evidence="2">
    <location>
        <begin position="46"/>
        <end position="72"/>
    </location>
</feature>
<dbReference type="GO" id="GO:0080120">
    <property type="term" value="P:CAAX-box protein maturation"/>
    <property type="evidence" value="ECO:0007669"/>
    <property type="project" value="UniProtKB-ARBA"/>
</dbReference>
<dbReference type="EMBL" id="ACEC01000064">
    <property type="protein sequence ID" value="EEG30438.1"/>
    <property type="molecule type" value="Genomic_DNA"/>
</dbReference>
<dbReference type="PANTHER" id="PTHR43592">
    <property type="entry name" value="CAAX AMINO TERMINAL PROTEASE"/>
    <property type="match status" value="1"/>
</dbReference>
<dbReference type="Pfam" id="PF02517">
    <property type="entry name" value="Rce1-like"/>
    <property type="match status" value="1"/>
</dbReference>
<reference evidence="4 5" key="1">
    <citation type="submission" date="2009-01" db="EMBL/GenBank/DDBJ databases">
        <authorList>
            <person name="Fulton L."/>
            <person name="Clifton S."/>
            <person name="Fulton B."/>
            <person name="Xu J."/>
            <person name="Minx P."/>
            <person name="Pepin K.H."/>
            <person name="Johnson M."/>
            <person name="Bhonagiri V."/>
            <person name="Nash W.E."/>
            <person name="Mardis E.R."/>
            <person name="Wilson R.K."/>
        </authorList>
    </citation>
    <scope>NUCLEOTIDE SEQUENCE [LARGE SCALE GENOMIC DNA]</scope>
    <source>
        <strain evidence="4 5">DSM 5476</strain>
    </source>
</reference>
<feature type="transmembrane region" description="Helical" evidence="2">
    <location>
        <begin position="212"/>
        <end position="228"/>
    </location>
</feature>
<protein>
    <submittedName>
        <fullName evidence="4">CAAX amino terminal protease family protein</fullName>
    </submittedName>
</protein>
<evidence type="ECO:0000313" key="5">
    <source>
        <dbReference type="Proteomes" id="UP000003340"/>
    </source>
</evidence>
<feature type="transmembrane region" description="Helical" evidence="2">
    <location>
        <begin position="328"/>
        <end position="350"/>
    </location>
</feature>
<dbReference type="eggNOG" id="COG1266">
    <property type="taxonomic scope" value="Bacteria"/>
</dbReference>
<dbReference type="AlphaFoldDB" id="C0EDN1"/>
<feature type="transmembrane region" description="Helical" evidence="2">
    <location>
        <begin position="286"/>
        <end position="307"/>
    </location>
</feature>
<keyword evidence="2" id="KW-0812">Transmembrane</keyword>
<feature type="compositionally biased region" description="Pro residues" evidence="1">
    <location>
        <begin position="19"/>
        <end position="29"/>
    </location>
</feature>
<dbReference type="GO" id="GO:0004175">
    <property type="term" value="F:endopeptidase activity"/>
    <property type="evidence" value="ECO:0007669"/>
    <property type="project" value="UniProtKB-ARBA"/>
</dbReference>
<accession>C0EDN1</accession>
<dbReference type="STRING" id="537013.CLOSTMETH_01959"/>
<dbReference type="HOGENOM" id="CLU_789178_0_0_9"/>
<proteinExistence type="predicted"/>
<feature type="transmembrane region" description="Helical" evidence="2">
    <location>
        <begin position="180"/>
        <end position="200"/>
    </location>
</feature>
<dbReference type="Proteomes" id="UP000003340">
    <property type="component" value="Unassembled WGS sequence"/>
</dbReference>
<organism evidence="4 5">
    <name type="scientific">[Clostridium] methylpentosum DSM 5476</name>
    <dbReference type="NCBI Taxonomy" id="537013"/>
    <lineage>
        <taxon>Bacteria</taxon>
        <taxon>Bacillati</taxon>
        <taxon>Bacillota</taxon>
        <taxon>Clostridia</taxon>
        <taxon>Eubacteriales</taxon>
        <taxon>Oscillospiraceae</taxon>
        <taxon>Oscillospiraceae incertae sedis</taxon>
    </lineage>
</organism>
<keyword evidence="5" id="KW-1185">Reference proteome</keyword>
<keyword evidence="4" id="KW-0378">Hydrolase</keyword>
<comment type="caution">
    <text evidence="4">The sequence shown here is derived from an EMBL/GenBank/DDBJ whole genome shotgun (WGS) entry which is preliminary data.</text>
</comment>
<dbReference type="PANTHER" id="PTHR43592:SF15">
    <property type="entry name" value="CAAX AMINO TERMINAL PROTEASE FAMILY PROTEIN"/>
    <property type="match status" value="1"/>
</dbReference>
<feature type="domain" description="CAAX prenyl protease 2/Lysostaphin resistance protein A-like" evidence="3">
    <location>
        <begin position="181"/>
        <end position="268"/>
    </location>
</feature>
<reference evidence="4 5" key="2">
    <citation type="submission" date="2009-02" db="EMBL/GenBank/DDBJ databases">
        <title>Draft genome sequence of Clostridium methylpentosum (DSM 5476).</title>
        <authorList>
            <person name="Sudarsanam P."/>
            <person name="Ley R."/>
            <person name="Guruge J."/>
            <person name="Turnbaugh P.J."/>
            <person name="Mahowald M."/>
            <person name="Liep D."/>
            <person name="Gordon J."/>
        </authorList>
    </citation>
    <scope>NUCLEOTIDE SEQUENCE [LARGE SCALE GENOMIC DNA]</scope>
    <source>
        <strain evidence="4 5">DSM 5476</strain>
    </source>
</reference>
<evidence type="ECO:0000259" key="3">
    <source>
        <dbReference type="Pfam" id="PF02517"/>
    </source>
</evidence>
<feature type="transmembrane region" description="Helical" evidence="2">
    <location>
        <begin position="92"/>
        <end position="113"/>
    </location>
</feature>
<dbReference type="InterPro" id="IPR003675">
    <property type="entry name" value="Rce1/LyrA-like_dom"/>
</dbReference>
<gene>
    <name evidence="4" type="ORF">CLOSTMETH_01959</name>
</gene>
<keyword evidence="2" id="KW-1133">Transmembrane helix</keyword>